<dbReference type="InterPro" id="IPR001680">
    <property type="entry name" value="WD40_rpt"/>
</dbReference>
<feature type="repeat" description="WD" evidence="7">
    <location>
        <begin position="1108"/>
        <end position="1149"/>
    </location>
</feature>
<feature type="repeat" description="WD" evidence="7">
    <location>
        <begin position="1066"/>
        <end position="1107"/>
    </location>
</feature>
<dbReference type="InterPro" id="IPR019775">
    <property type="entry name" value="WD40_repeat_CS"/>
</dbReference>
<feature type="repeat" description="WD" evidence="7">
    <location>
        <begin position="1192"/>
        <end position="1233"/>
    </location>
</feature>
<evidence type="ECO:0000256" key="5">
    <source>
        <dbReference type="ARBA" id="ARBA00039789"/>
    </source>
</evidence>
<dbReference type="PRINTS" id="PR00320">
    <property type="entry name" value="GPROTEINBRPT"/>
</dbReference>
<evidence type="ECO:0000313" key="10">
    <source>
        <dbReference type="Proteomes" id="UP001610728"/>
    </source>
</evidence>
<proteinExistence type="inferred from homology"/>
<comment type="caution">
    <text evidence="9">The sequence shown here is derived from an EMBL/GenBank/DDBJ whole genome shotgun (WGS) entry which is preliminary data.</text>
</comment>
<dbReference type="Pfam" id="PF22939">
    <property type="entry name" value="WHD_GPIID"/>
    <property type="match status" value="1"/>
</dbReference>
<feature type="repeat" description="WD" evidence="7">
    <location>
        <begin position="940"/>
        <end position="981"/>
    </location>
</feature>
<dbReference type="InterPro" id="IPR027417">
    <property type="entry name" value="P-loop_NTPase"/>
</dbReference>
<accession>A0ABR4MF80</accession>
<dbReference type="InterPro" id="IPR036322">
    <property type="entry name" value="WD40_repeat_dom_sf"/>
</dbReference>
<dbReference type="EMBL" id="JABSNW010000005">
    <property type="protein sequence ID" value="KAL2886888.1"/>
    <property type="molecule type" value="Genomic_DNA"/>
</dbReference>
<gene>
    <name evidence="9" type="ORF">HOO65_050009</name>
</gene>
<feature type="repeat" description="WD" evidence="7">
    <location>
        <begin position="1402"/>
        <end position="1443"/>
    </location>
</feature>
<dbReference type="InterPro" id="IPR054471">
    <property type="entry name" value="GPIID_WHD"/>
</dbReference>
<comment type="similarity">
    <text evidence="4">Belongs to the WD repeat MDV1/CAF4 family.</text>
</comment>
<feature type="repeat" description="WD" evidence="7">
    <location>
        <begin position="1276"/>
        <end position="1317"/>
    </location>
</feature>
<dbReference type="InterPro" id="IPR016035">
    <property type="entry name" value="Acyl_Trfase/lysoPLipase"/>
</dbReference>
<feature type="repeat" description="WD" evidence="7">
    <location>
        <begin position="898"/>
        <end position="939"/>
    </location>
</feature>
<dbReference type="PANTHER" id="PTHR22847">
    <property type="entry name" value="WD40 REPEAT PROTEIN"/>
    <property type="match status" value="1"/>
</dbReference>
<evidence type="ECO:0000256" key="2">
    <source>
        <dbReference type="ARBA" id="ARBA00022737"/>
    </source>
</evidence>
<evidence type="ECO:0000256" key="1">
    <source>
        <dbReference type="ARBA" id="ARBA00022574"/>
    </source>
</evidence>
<dbReference type="RefSeq" id="XP_070858068.1">
    <property type="nucleotide sequence ID" value="XM_071003077.1"/>
</dbReference>
<comment type="function">
    <text evidence="6">Involved in mitochondrial fission. Acts as an adapter protein required to form mitochondrial fission complexes. Formation of these complexes is required to promote constriction and fission of the mitochondrial compartment at a late step in mitochondrial division.</text>
</comment>
<dbReference type="Gene3D" id="3.40.50.300">
    <property type="entry name" value="P-loop containing nucleotide triphosphate hydrolases"/>
    <property type="match status" value="1"/>
</dbReference>
<dbReference type="CDD" id="cd00200">
    <property type="entry name" value="WD40"/>
    <property type="match status" value="2"/>
</dbReference>
<dbReference type="PROSITE" id="PS50082">
    <property type="entry name" value="WD_REPEATS_2"/>
    <property type="match status" value="15"/>
</dbReference>
<keyword evidence="1 7" id="KW-0853">WD repeat</keyword>
<organism evidence="9 10">
    <name type="scientific">Ceratocystis lukuohia</name>
    <dbReference type="NCBI Taxonomy" id="2019550"/>
    <lineage>
        <taxon>Eukaryota</taxon>
        <taxon>Fungi</taxon>
        <taxon>Dikarya</taxon>
        <taxon>Ascomycota</taxon>
        <taxon>Pezizomycotina</taxon>
        <taxon>Sordariomycetes</taxon>
        <taxon>Hypocreomycetidae</taxon>
        <taxon>Microascales</taxon>
        <taxon>Ceratocystidaceae</taxon>
        <taxon>Ceratocystis</taxon>
    </lineage>
</organism>
<feature type="repeat" description="WD" evidence="7">
    <location>
        <begin position="856"/>
        <end position="897"/>
    </location>
</feature>
<name>A0ABR4MF80_9PEZI</name>
<keyword evidence="10" id="KW-1185">Reference proteome</keyword>
<dbReference type="SUPFAM" id="SSF52151">
    <property type="entry name" value="FabD/lysophospholipase-like"/>
    <property type="match status" value="1"/>
</dbReference>
<dbReference type="Gene3D" id="3.40.1090.10">
    <property type="entry name" value="Cytosolic phospholipase A2 catalytic domain"/>
    <property type="match status" value="1"/>
</dbReference>
<feature type="domain" description="NACHT" evidence="8">
    <location>
        <begin position="339"/>
        <end position="552"/>
    </location>
</feature>
<protein>
    <recommendedName>
        <fullName evidence="5">Mitochondrial division protein 1</fullName>
    </recommendedName>
</protein>
<evidence type="ECO:0000256" key="4">
    <source>
        <dbReference type="ARBA" id="ARBA00038415"/>
    </source>
</evidence>
<dbReference type="GeneID" id="98118621"/>
<feature type="repeat" description="WD" evidence="7">
    <location>
        <begin position="1234"/>
        <end position="1275"/>
    </location>
</feature>
<dbReference type="Proteomes" id="UP001610728">
    <property type="component" value="Unassembled WGS sequence"/>
</dbReference>
<sequence>MNVDESIRAYTKLSQTGFYKKPSIFNRSQYSFSAKKLETAIKLAIRENCCEVSCVENRRQKTNSTPNTCTHTDMCFYEENCVKTAVLAVTKNNINAMPTIFTTYPPLSTRLAECTVWQIARATSAAVAFFKPIKLGRDGIEFIDAAFNNNNPCETLIREAEKLFPRHETIALSLGTGLDNVVEIDNLRSSITSALKKMVSSSKCAHQRLKYTYRGTNNYHRLDVISGLMDVTLLDSSALSKIAGLTENYLNENVELVTACVNVLAENENDQEESDKAEGNHNVDIDKDNKQCLSDLSVTDPRIHKKEIEDEKGGLLKDSYKWILSHNNFLQFRNGSECQILWIKGDPGKGKTMLLCGIIDELTTENSATLSYFFCQTTSSRLNTATSVMRGLIYHLARCNPQLINHVRNKYDYKRELFKHEIPWHDLCEILTAMVNDTSLKNVILIVDGLDECSLDRPKLLQFITEPSPAKWIVSSRNWLDIEEVLDDAEQKVKIHLEMNQDSVSAAVDSFIEFKVDQLTRKKKCDDAKKTAMLEYLKTNSNGTFLWVALVCHELSNPHVRNWHIVDTMKSLPPGLDPLYRRMMINMSESKDAQLCKDIVAYVFIVYRPITLDELHVLVEGLEDKKAMEVEEIIALCGSFLTIHNNVVSFVHQSVKDFFQNKALQEILPLGIPHQHHKVLLRSLGILQKRLQRDIYGLQAPGCLIGQVSVPEHNPLAALGYVCIFWVDHLCNSAVDDVVSLNDGILPFFERKYLQWLEALSLLHSISSAGRIMERLTAFLQEKASKDLQGIAKDAQRFLLSHGGVIEIAPLQVYASGLIFSPTNSLIRRIYSHEEPDWIELKPQVGENWDVCLQTLEGHCGYVHSVTFSNDGDRLASGSRDKTIKIWDVTSGVCLQTLEGHSHYVHSVVFSNDGQRLASGSSDSTVKIWNATSGVCLQTLKGHDDSVYSVAFSNDGQRLASASLDKTVKIWDATSGACLQTFEGHSGFVRSVVFSNDGQRLASASLDMTVKIWDATSGACLQTLQGHSNFVYSVVISNYGQRLASASLDMTVKIWDVTSGVCLQTFEGHSDYVDSVVFSNYGQRLASGSWDKTVKIWDVTSGACLQTLESHGDFVPSLVFSNYGQRLASASLDMTVKIWDATSGACLQTFEGHSDYVDSVVFSNYGQRLASGSWDKTVKIWDVTSGACLQTLESHSDDVRSMVFSNDGQRLASGSYDKTVKIWDATSGACLQTLEGHDDVVYSVVFSNDAQQLASGSSDKTIKIWDVTSGVCMQTLEGHGDFVPSLVFSNYGQRLASASLDMTVKIWDVTSGVCMQTLEGHGDFVPSLVFSNYGQRLASASLDMTVKIWDVTSGVCLHTLEGHSNFVHSVVFSHDGQRLASGSLDETVKIWDVISGACLHTLEGHNGVVYSVTFSNDGDRLASGSDDQSVKIWDATSGVCLQTLEGHSDYVHSVVFSNDGQRLASGSSDSTVKIWNATSGVCLQTLKIRDGIADPRVVLNTRRSSSALLVDQAFRLPSRPRSYSISEDDVWIMQNQQSVLWLPPSFRPRIFTFSSNKVGLASDSGRITLIGFKSTALH</sequence>
<evidence type="ECO:0000256" key="3">
    <source>
        <dbReference type="ARBA" id="ARBA00023054"/>
    </source>
</evidence>
<dbReference type="InterPro" id="IPR056884">
    <property type="entry name" value="NPHP3-like_N"/>
</dbReference>
<dbReference type="SUPFAM" id="SSF52540">
    <property type="entry name" value="P-loop containing nucleoside triphosphate hydrolases"/>
    <property type="match status" value="1"/>
</dbReference>
<feature type="repeat" description="WD" evidence="7">
    <location>
        <begin position="1360"/>
        <end position="1401"/>
    </location>
</feature>
<dbReference type="PANTHER" id="PTHR22847:SF637">
    <property type="entry name" value="WD REPEAT DOMAIN 5B"/>
    <property type="match status" value="1"/>
</dbReference>
<dbReference type="Pfam" id="PF24883">
    <property type="entry name" value="NPHP3_N"/>
    <property type="match status" value="1"/>
</dbReference>
<evidence type="ECO:0000256" key="6">
    <source>
        <dbReference type="ARBA" id="ARBA00043913"/>
    </source>
</evidence>
<evidence type="ECO:0000259" key="8">
    <source>
        <dbReference type="PROSITE" id="PS50837"/>
    </source>
</evidence>
<dbReference type="SUPFAM" id="SSF50978">
    <property type="entry name" value="WD40 repeat-like"/>
    <property type="match status" value="3"/>
</dbReference>
<feature type="repeat" description="WD" evidence="7">
    <location>
        <begin position="1318"/>
        <end position="1359"/>
    </location>
</feature>
<feature type="repeat" description="WD" evidence="7">
    <location>
        <begin position="982"/>
        <end position="1023"/>
    </location>
</feature>
<dbReference type="InterPro" id="IPR007111">
    <property type="entry name" value="NACHT_NTPase"/>
</dbReference>
<feature type="repeat" description="WD" evidence="7">
    <location>
        <begin position="1024"/>
        <end position="1065"/>
    </location>
</feature>
<evidence type="ECO:0000313" key="9">
    <source>
        <dbReference type="EMBL" id="KAL2886888.1"/>
    </source>
</evidence>
<keyword evidence="3" id="KW-0175">Coiled coil</keyword>
<feature type="repeat" description="WD" evidence="7">
    <location>
        <begin position="1444"/>
        <end position="1485"/>
    </location>
</feature>
<dbReference type="InterPro" id="IPR020472">
    <property type="entry name" value="WD40_PAC1"/>
</dbReference>
<dbReference type="Pfam" id="PF00400">
    <property type="entry name" value="WD40"/>
    <property type="match status" value="15"/>
</dbReference>
<dbReference type="PROSITE" id="PS50837">
    <property type="entry name" value="NACHT"/>
    <property type="match status" value="1"/>
</dbReference>
<dbReference type="InterPro" id="IPR015943">
    <property type="entry name" value="WD40/YVTN_repeat-like_dom_sf"/>
</dbReference>
<evidence type="ECO:0000256" key="7">
    <source>
        <dbReference type="PROSITE-ProRule" id="PRU00221"/>
    </source>
</evidence>
<dbReference type="PROSITE" id="PS00678">
    <property type="entry name" value="WD_REPEATS_1"/>
    <property type="match status" value="15"/>
</dbReference>
<dbReference type="Gene3D" id="2.130.10.10">
    <property type="entry name" value="YVTN repeat-like/Quinoprotein amine dehydrogenase"/>
    <property type="match status" value="7"/>
</dbReference>
<keyword evidence="2" id="KW-0677">Repeat</keyword>
<feature type="repeat" description="WD" evidence="7">
    <location>
        <begin position="1150"/>
        <end position="1191"/>
    </location>
</feature>
<reference evidence="9 10" key="1">
    <citation type="submission" date="2020-05" db="EMBL/GenBank/DDBJ databases">
        <title>Ceratocystis lukuohia genome.</title>
        <authorList>
            <person name="Harrington T.C."/>
            <person name="Kim K."/>
            <person name="Mayers C.G."/>
        </authorList>
    </citation>
    <scope>NUCLEOTIDE SEQUENCE [LARGE SCALE GENOMIC DNA]</scope>
    <source>
        <strain evidence="9 10">C4212</strain>
    </source>
</reference>
<dbReference type="PROSITE" id="PS50294">
    <property type="entry name" value="WD_REPEATS_REGION"/>
    <property type="match status" value="15"/>
</dbReference>
<dbReference type="SMART" id="SM00320">
    <property type="entry name" value="WD40"/>
    <property type="match status" value="15"/>
</dbReference>